<evidence type="ECO:0000313" key="12">
    <source>
        <dbReference type="Proteomes" id="UP000242847"/>
    </source>
</evidence>
<dbReference type="STRING" id="254161.SAMN05216256_11095"/>
<proteinExistence type="inferred from homology"/>
<evidence type="ECO:0000256" key="2">
    <source>
        <dbReference type="ARBA" id="ARBA00004651"/>
    </source>
</evidence>
<comment type="caution">
    <text evidence="11">The sequence shown here is derived from an EMBL/GenBank/DDBJ whole genome shotgun (WGS) entry which is preliminary data.</text>
</comment>
<comment type="function">
    <text evidence="1">Required for nicotinamide riboside transport across the inner membrane.</text>
</comment>
<evidence type="ECO:0000256" key="1">
    <source>
        <dbReference type="ARBA" id="ARBA00002672"/>
    </source>
</evidence>
<protein>
    <recommendedName>
        <fullName evidence="4">Nicotinamide riboside transporter PnuC</fullName>
    </recommendedName>
</protein>
<evidence type="ECO:0000256" key="7">
    <source>
        <dbReference type="ARBA" id="ARBA00022692"/>
    </source>
</evidence>
<sequence>MSSLTLLEYSANAFFLISVFLAARNHRHTWTLGIVGCVLFAVLFFQVQLYADATLMLFYIGTSVIGWRQWQRGASAEAISRSSWSQLALYLLIAVATLLGYGSLLHLHTDAYAPFVDSAVLTFSVTAQLLLMKRRIETWWFWLIVNTIAVPLYASRELMLTSMVYVGFWINACYGLWRWHRELSKACQSTTEPA</sequence>
<evidence type="ECO:0000256" key="10">
    <source>
        <dbReference type="SAM" id="Phobius"/>
    </source>
</evidence>
<evidence type="ECO:0000313" key="11">
    <source>
        <dbReference type="EMBL" id="ONM45519.1"/>
    </source>
</evidence>
<keyword evidence="6" id="KW-1003">Cell membrane</keyword>
<dbReference type="NCBIfam" id="TIGR01528">
    <property type="entry name" value="NMN_trans_PnuC"/>
    <property type="match status" value="1"/>
</dbReference>
<evidence type="ECO:0000256" key="5">
    <source>
        <dbReference type="ARBA" id="ARBA00022448"/>
    </source>
</evidence>
<keyword evidence="12" id="KW-1185">Reference proteome</keyword>
<comment type="similarity">
    <text evidence="3">Belongs to the nicotinamide ribonucleoside (NR) uptake permease (TC 4.B.1) family.</text>
</comment>
<evidence type="ECO:0000256" key="8">
    <source>
        <dbReference type="ARBA" id="ARBA00022989"/>
    </source>
</evidence>
<dbReference type="RefSeq" id="WP_083724257.1">
    <property type="nucleotide sequence ID" value="NZ_FOUD01000010.1"/>
</dbReference>
<gene>
    <name evidence="11" type="ORF">BXT89_02265</name>
</gene>
<keyword evidence="8 10" id="KW-1133">Transmembrane helix</keyword>
<feature type="transmembrane region" description="Helical" evidence="10">
    <location>
        <begin position="30"/>
        <end position="47"/>
    </location>
</feature>
<dbReference type="AlphaFoldDB" id="A0A1S8DKS9"/>
<dbReference type="Pfam" id="PF04973">
    <property type="entry name" value="NMN_transporter"/>
    <property type="match status" value="1"/>
</dbReference>
<dbReference type="OrthoDB" id="9791248at2"/>
<comment type="subcellular location">
    <subcellularLocation>
        <location evidence="2">Cell membrane</location>
        <topology evidence="2">Multi-pass membrane protein</topology>
    </subcellularLocation>
</comment>
<feature type="transmembrane region" description="Helical" evidence="10">
    <location>
        <begin position="82"/>
        <end position="105"/>
    </location>
</feature>
<feature type="transmembrane region" description="Helical" evidence="10">
    <location>
        <begin position="160"/>
        <end position="177"/>
    </location>
</feature>
<dbReference type="Proteomes" id="UP000242847">
    <property type="component" value="Unassembled WGS sequence"/>
</dbReference>
<organism evidence="11 12">
    <name type="scientific">Halopseudomonas pachastrellae</name>
    <dbReference type="NCBI Taxonomy" id="254161"/>
    <lineage>
        <taxon>Bacteria</taxon>
        <taxon>Pseudomonadati</taxon>
        <taxon>Pseudomonadota</taxon>
        <taxon>Gammaproteobacteria</taxon>
        <taxon>Pseudomonadales</taxon>
        <taxon>Pseudomonadaceae</taxon>
        <taxon>Halopseudomonas</taxon>
    </lineage>
</organism>
<feature type="transmembrane region" description="Helical" evidence="10">
    <location>
        <begin position="6"/>
        <end position="23"/>
    </location>
</feature>
<evidence type="ECO:0000256" key="4">
    <source>
        <dbReference type="ARBA" id="ARBA00017522"/>
    </source>
</evidence>
<evidence type="ECO:0000256" key="9">
    <source>
        <dbReference type="ARBA" id="ARBA00023136"/>
    </source>
</evidence>
<feature type="transmembrane region" description="Helical" evidence="10">
    <location>
        <begin position="138"/>
        <end position="154"/>
    </location>
</feature>
<evidence type="ECO:0000256" key="3">
    <source>
        <dbReference type="ARBA" id="ARBA00006669"/>
    </source>
</evidence>
<evidence type="ECO:0000256" key="6">
    <source>
        <dbReference type="ARBA" id="ARBA00022475"/>
    </source>
</evidence>
<dbReference type="GO" id="GO:0034257">
    <property type="term" value="F:nicotinamide riboside transmembrane transporter activity"/>
    <property type="evidence" value="ECO:0007669"/>
    <property type="project" value="InterPro"/>
</dbReference>
<accession>A0A1S8DKS9</accession>
<dbReference type="EMBL" id="MUBC01000003">
    <property type="protein sequence ID" value="ONM45519.1"/>
    <property type="molecule type" value="Genomic_DNA"/>
</dbReference>
<keyword evidence="5" id="KW-0813">Transport</keyword>
<dbReference type="GO" id="GO:0005886">
    <property type="term" value="C:plasma membrane"/>
    <property type="evidence" value="ECO:0007669"/>
    <property type="project" value="UniProtKB-SubCell"/>
</dbReference>
<dbReference type="PANTHER" id="PTHR36122">
    <property type="entry name" value="NICOTINAMIDE RIBOSIDE TRANSPORTER PNUC"/>
    <property type="match status" value="1"/>
</dbReference>
<feature type="transmembrane region" description="Helical" evidence="10">
    <location>
        <begin position="53"/>
        <end position="70"/>
    </location>
</feature>
<name>A0A1S8DKS9_9GAMM</name>
<dbReference type="PANTHER" id="PTHR36122:SF2">
    <property type="entry name" value="NICOTINAMIDE RIBOSIDE TRANSPORTER PNUC"/>
    <property type="match status" value="1"/>
</dbReference>
<keyword evidence="9 10" id="KW-0472">Membrane</keyword>
<feature type="transmembrane region" description="Helical" evidence="10">
    <location>
        <begin position="111"/>
        <end position="131"/>
    </location>
</feature>
<reference evidence="11 12" key="1">
    <citation type="submission" date="2017-01" db="EMBL/GenBank/DDBJ databases">
        <title>Draft genome sequence of Pseudomonas pachastrellae type strain CCUG 46540T from a deep sea.</title>
        <authorList>
            <person name="Gomila M."/>
            <person name="Mulet M."/>
            <person name="Lalucat J."/>
            <person name="Garcia-Valdes E."/>
        </authorList>
    </citation>
    <scope>NUCLEOTIDE SEQUENCE [LARGE SCALE GENOMIC DNA]</scope>
    <source>
        <strain evidence="11 12">CCUG 46540</strain>
    </source>
</reference>
<keyword evidence="7 10" id="KW-0812">Transmembrane</keyword>
<dbReference type="InterPro" id="IPR006419">
    <property type="entry name" value="NMN_transpt_PnuC"/>
</dbReference>